<dbReference type="Pfam" id="PF02589">
    <property type="entry name" value="LUD_dom"/>
    <property type="match status" value="1"/>
</dbReference>
<sequence>MAERSHASGQSEGGGGGGTASHTPSNSRAETAAHLRQLLETEGDAIHAHTSVSNLQRHEVFDETDDLEALRSEARAIKEDAIDRLPALIETVREAVEANGGTVYVAEDAADANAYVADVVDDRAATSTAAESASGRPSVVKSKSMTTEELDLNDALESEGIEVTETDLGEWVLQVADDTPSHIVGPAMHLTREEIAELFTEQFDPDEEFETAEELTRFARDHLGERIREADVGITGANFVVAESGTITLVTNEGNARKCAVTPDTHVAIAGVEKLIPSIRDLEPFVDLIAKSATGQEISQYVTMLSPPTESPTLTFDEPDEPIGANTDAETNGSTDREFHLVLLDNGRTEMRADDQLRETLYCIRCGACSNSCANFQAVGGHGFGGETYSGGIATGWEAGVHGQDSAAEFNDLCTGCTRCVDACPVKIDIPWINTVVRDRVNRDAEPEAYDFLVDGLTPDEESGGLDLGKRFFGNIGTVAKLGSATAPVSNWLGETAPVRSLLERTLGIDQRRELPSFERQPLVDWFDARGGEQESKRRAAAGRRAAHDEPTDALDREVVLYPDVYTNYVDTDRGKAAVRTLEALGVPVSVPDLPESGRAPLSQGMVTTADAQASKVYAALAEDLDAGRDVVVIEPSDLAAFQREYERFLPERSFERLRDNSYEICEFIFGLLENGANPAALSTAGGGGERIGTENGDDGQPIAYHSHCQQRTLDLEAPTVAVLERCGYAPRTSTVECCGMAGSFGYKREYYEVSMDVGDRLASELEPASTDLVVASGTSCGDQLETLLDRTVPHPVEVIAPDRGW</sequence>
<dbReference type="EMBL" id="AOIM01000038">
    <property type="protein sequence ID" value="ELY88747.1"/>
    <property type="molecule type" value="Genomic_DNA"/>
</dbReference>
<evidence type="ECO:0000256" key="1">
    <source>
        <dbReference type="ARBA" id="ARBA00022485"/>
    </source>
</evidence>
<keyword evidence="1" id="KW-0004">4Fe-4S</keyword>
<keyword evidence="7" id="KW-1185">Reference proteome</keyword>
<feature type="domain" description="Cysteine-rich" evidence="4">
    <location>
        <begin position="703"/>
        <end position="785"/>
    </location>
</feature>
<feature type="domain" description="LUD" evidence="3">
    <location>
        <begin position="89"/>
        <end position="310"/>
    </location>
</feature>
<dbReference type="Gene3D" id="3.40.50.10420">
    <property type="entry name" value="NagB/RpiA/CoA transferase-like"/>
    <property type="match status" value="1"/>
</dbReference>
<keyword evidence="1" id="KW-0479">Metal-binding</keyword>
<dbReference type="InterPro" id="IPR003741">
    <property type="entry name" value="LUD_dom"/>
</dbReference>
<accession>L9ZT72</accession>
<evidence type="ECO:0000313" key="7">
    <source>
        <dbReference type="Proteomes" id="UP000011519"/>
    </source>
</evidence>
<feature type="compositionally biased region" description="Polar residues" evidence="2">
    <location>
        <begin position="20"/>
        <end position="29"/>
    </location>
</feature>
<reference evidence="6 7" key="1">
    <citation type="journal article" date="2014" name="PLoS Genet.">
        <title>Phylogenetically driven sequencing of extremely halophilic archaea reveals strategies for static and dynamic osmo-response.</title>
        <authorList>
            <person name="Becker E.A."/>
            <person name="Seitzer P.M."/>
            <person name="Tritt A."/>
            <person name="Larsen D."/>
            <person name="Krusor M."/>
            <person name="Yao A.I."/>
            <person name="Wu D."/>
            <person name="Madern D."/>
            <person name="Eisen J.A."/>
            <person name="Darling A.E."/>
            <person name="Facciotti M.T."/>
        </authorList>
    </citation>
    <scope>NUCLEOTIDE SEQUENCE [LARGE SCALE GENOMIC DNA]</scope>
    <source>
        <strain evidence="6 7">JCM 10989</strain>
    </source>
</reference>
<feature type="region of interest" description="Disordered" evidence="2">
    <location>
        <begin position="1"/>
        <end position="31"/>
    </location>
</feature>
<dbReference type="Gene3D" id="3.30.70.20">
    <property type="match status" value="1"/>
</dbReference>
<dbReference type="InterPro" id="IPR017900">
    <property type="entry name" value="4Fe4S_Fe_S_CS"/>
</dbReference>
<evidence type="ECO:0000313" key="6">
    <source>
        <dbReference type="EMBL" id="ELY88747.1"/>
    </source>
</evidence>
<dbReference type="STRING" id="1227493.C483_15467"/>
<dbReference type="SUPFAM" id="SSF46548">
    <property type="entry name" value="alpha-helical ferredoxin"/>
    <property type="match status" value="1"/>
</dbReference>
<keyword evidence="1" id="KW-0408">Iron</keyword>
<dbReference type="GO" id="GO:0016491">
    <property type="term" value="F:oxidoreductase activity"/>
    <property type="evidence" value="ECO:0007669"/>
    <property type="project" value="UniProtKB-ARBA"/>
</dbReference>
<dbReference type="Pfam" id="PF13183">
    <property type="entry name" value="Fer4_8"/>
    <property type="match status" value="1"/>
</dbReference>
<evidence type="ECO:0000259" key="4">
    <source>
        <dbReference type="Pfam" id="PF02754"/>
    </source>
</evidence>
<dbReference type="OrthoDB" id="230142at2157"/>
<comment type="caution">
    <text evidence="6">The sequence shown here is derived from an EMBL/GenBank/DDBJ whole genome shotgun (WGS) entry which is preliminary data.</text>
</comment>
<dbReference type="Pfam" id="PF02754">
    <property type="entry name" value="CCG"/>
    <property type="match status" value="1"/>
</dbReference>
<evidence type="ECO:0000259" key="5">
    <source>
        <dbReference type="Pfam" id="PF13183"/>
    </source>
</evidence>
<keyword evidence="1" id="KW-0411">Iron-sulfur</keyword>
<dbReference type="PATRIC" id="fig|1227493.4.peg.3109"/>
<dbReference type="InterPro" id="IPR004017">
    <property type="entry name" value="Cys_rich_dom"/>
</dbReference>
<feature type="domain" description="4Fe-4S ferredoxin-type" evidence="5">
    <location>
        <begin position="361"/>
        <end position="428"/>
    </location>
</feature>
<dbReference type="PANTHER" id="PTHR47153">
    <property type="entry name" value="LACTATE UTILIZATION PROTEIN B"/>
    <property type="match status" value="1"/>
</dbReference>
<name>L9ZT72_9EURY</name>
<dbReference type="GO" id="GO:0051539">
    <property type="term" value="F:4 iron, 4 sulfur cluster binding"/>
    <property type="evidence" value="ECO:0007669"/>
    <property type="project" value="UniProtKB-KW"/>
</dbReference>
<evidence type="ECO:0000259" key="3">
    <source>
        <dbReference type="Pfam" id="PF02589"/>
    </source>
</evidence>
<dbReference type="Proteomes" id="UP000011519">
    <property type="component" value="Unassembled WGS sequence"/>
</dbReference>
<dbReference type="InterPro" id="IPR004452">
    <property type="entry name" value="LutB/LldF"/>
</dbReference>
<dbReference type="AlphaFoldDB" id="L9ZT72"/>
<organism evidence="6 7">
    <name type="scientific">Natrialba hulunbeirensis JCM 10989</name>
    <dbReference type="NCBI Taxonomy" id="1227493"/>
    <lineage>
        <taxon>Archaea</taxon>
        <taxon>Methanobacteriati</taxon>
        <taxon>Methanobacteriota</taxon>
        <taxon>Stenosarchaea group</taxon>
        <taxon>Halobacteria</taxon>
        <taxon>Halobacteriales</taxon>
        <taxon>Natrialbaceae</taxon>
        <taxon>Natrialba</taxon>
    </lineage>
</organism>
<dbReference type="InterPro" id="IPR017896">
    <property type="entry name" value="4Fe4S_Fe-S-bd"/>
</dbReference>
<dbReference type="PANTHER" id="PTHR47153:SF2">
    <property type="entry name" value="LACTATE UTILIZATION PROTEIN B"/>
    <property type="match status" value="1"/>
</dbReference>
<evidence type="ECO:0008006" key="8">
    <source>
        <dbReference type="Google" id="ProtNLM"/>
    </source>
</evidence>
<dbReference type="InterPro" id="IPR037171">
    <property type="entry name" value="NagB/RpiA_transferase-like"/>
</dbReference>
<dbReference type="GO" id="GO:0006089">
    <property type="term" value="P:lactate metabolic process"/>
    <property type="evidence" value="ECO:0007669"/>
    <property type="project" value="InterPro"/>
</dbReference>
<dbReference type="SUPFAM" id="SSF100950">
    <property type="entry name" value="NagB/RpiA/CoA transferase-like"/>
    <property type="match status" value="1"/>
</dbReference>
<evidence type="ECO:0000256" key="2">
    <source>
        <dbReference type="SAM" id="MobiDB-lite"/>
    </source>
</evidence>
<dbReference type="PROSITE" id="PS00198">
    <property type="entry name" value="4FE4S_FER_1"/>
    <property type="match status" value="1"/>
</dbReference>
<dbReference type="RefSeq" id="WP_006654244.1">
    <property type="nucleotide sequence ID" value="NZ_AOIM01000038.1"/>
</dbReference>
<gene>
    <name evidence="6" type="ORF">C483_15467</name>
</gene>
<proteinExistence type="predicted"/>
<dbReference type="InterPro" id="IPR024185">
    <property type="entry name" value="FTHF_cligase-like_sf"/>
</dbReference>
<protein>
    <recommendedName>
        <fullName evidence="8">4Fe-4S ferredoxin-type domain-containing protein</fullName>
    </recommendedName>
</protein>